<evidence type="ECO:0000256" key="2">
    <source>
        <dbReference type="ARBA" id="ARBA00022525"/>
    </source>
</evidence>
<evidence type="ECO:0000313" key="11">
    <source>
        <dbReference type="Proteomes" id="UP001630127"/>
    </source>
</evidence>
<dbReference type="CDD" id="cd02851">
    <property type="entry name" value="E_set_GO_C"/>
    <property type="match status" value="1"/>
</dbReference>
<dbReference type="SUPFAM" id="SSF50965">
    <property type="entry name" value="Galactose oxidase, central domain"/>
    <property type="match status" value="1"/>
</dbReference>
<dbReference type="PANTHER" id="PTHR32208">
    <property type="entry name" value="SECRETED PROTEIN-RELATED"/>
    <property type="match status" value="1"/>
</dbReference>
<dbReference type="Gene3D" id="2.60.40.10">
    <property type="entry name" value="Immunoglobulins"/>
    <property type="match status" value="1"/>
</dbReference>
<evidence type="ECO:0000256" key="5">
    <source>
        <dbReference type="ARBA" id="ARBA00073112"/>
    </source>
</evidence>
<evidence type="ECO:0000313" key="10">
    <source>
        <dbReference type="EMBL" id="KAL3514736.1"/>
    </source>
</evidence>
<dbReference type="InterPro" id="IPR009880">
    <property type="entry name" value="Glyoxal_oxidase_N"/>
</dbReference>
<evidence type="ECO:0000259" key="9">
    <source>
        <dbReference type="Pfam" id="PF09118"/>
    </source>
</evidence>
<dbReference type="GO" id="GO:0005615">
    <property type="term" value="C:extracellular space"/>
    <property type="evidence" value="ECO:0007669"/>
    <property type="project" value="UniProtKB-ARBA"/>
</dbReference>
<dbReference type="Pfam" id="PF09118">
    <property type="entry name" value="GO-like_E_set"/>
    <property type="match status" value="1"/>
</dbReference>
<dbReference type="InterPro" id="IPR037293">
    <property type="entry name" value="Gal_Oxidase_central_sf"/>
</dbReference>
<evidence type="ECO:0000256" key="4">
    <source>
        <dbReference type="ARBA" id="ARBA00023002"/>
    </source>
</evidence>
<dbReference type="AlphaFoldDB" id="A0ABD2Z7C0"/>
<feature type="signal peptide" evidence="7">
    <location>
        <begin position="1"/>
        <end position="21"/>
    </location>
</feature>
<dbReference type="InterPro" id="IPR015202">
    <property type="entry name" value="GO-like_E_set"/>
</dbReference>
<evidence type="ECO:0000259" key="8">
    <source>
        <dbReference type="Pfam" id="PF07250"/>
    </source>
</evidence>
<accession>A0ABD2Z7C0</accession>
<dbReference type="PANTHER" id="PTHR32208:SF62">
    <property type="entry name" value="OXIDASE, PUTATIVE, EXPRESSED-RELATED"/>
    <property type="match status" value="1"/>
</dbReference>
<keyword evidence="11" id="KW-1185">Reference proteome</keyword>
<dbReference type="Proteomes" id="UP001630127">
    <property type="component" value="Unassembled WGS sequence"/>
</dbReference>
<gene>
    <name evidence="10" type="ORF">ACH5RR_027453</name>
</gene>
<protein>
    <recommendedName>
        <fullName evidence="5">Aldehyde oxidase GLOX</fullName>
    </recommendedName>
    <alternativeName>
        <fullName evidence="6">Glyoxal oxidase</fullName>
    </alternativeName>
</protein>
<dbReference type="FunFam" id="2.130.10.80:FF:000001">
    <property type="entry name" value="Aldehyde oxidase GLOX"/>
    <property type="match status" value="1"/>
</dbReference>
<keyword evidence="3 7" id="KW-0732">Signal</keyword>
<proteinExistence type="predicted"/>
<evidence type="ECO:0000256" key="6">
    <source>
        <dbReference type="ARBA" id="ARBA00077505"/>
    </source>
</evidence>
<evidence type="ECO:0000256" key="7">
    <source>
        <dbReference type="SAM" id="SignalP"/>
    </source>
</evidence>
<dbReference type="EMBL" id="JBJUIK010000011">
    <property type="protein sequence ID" value="KAL3514736.1"/>
    <property type="molecule type" value="Genomic_DNA"/>
</dbReference>
<dbReference type="SUPFAM" id="SSF81296">
    <property type="entry name" value="E set domains"/>
    <property type="match status" value="1"/>
</dbReference>
<dbReference type="Pfam" id="PF07250">
    <property type="entry name" value="Glyoxal_oxid_N"/>
    <property type="match status" value="1"/>
</dbReference>
<keyword evidence="2" id="KW-0964">Secreted</keyword>
<dbReference type="InterPro" id="IPR013783">
    <property type="entry name" value="Ig-like_fold"/>
</dbReference>
<dbReference type="GO" id="GO:0016491">
    <property type="term" value="F:oxidoreductase activity"/>
    <property type="evidence" value="ECO:0007669"/>
    <property type="project" value="UniProtKB-KW"/>
</dbReference>
<feature type="domain" description="Glyoxal oxidase N-terminal" evidence="8">
    <location>
        <begin position="44"/>
        <end position="434"/>
    </location>
</feature>
<organism evidence="10 11">
    <name type="scientific">Cinchona calisaya</name>
    <dbReference type="NCBI Taxonomy" id="153742"/>
    <lineage>
        <taxon>Eukaryota</taxon>
        <taxon>Viridiplantae</taxon>
        <taxon>Streptophyta</taxon>
        <taxon>Embryophyta</taxon>
        <taxon>Tracheophyta</taxon>
        <taxon>Spermatophyta</taxon>
        <taxon>Magnoliopsida</taxon>
        <taxon>eudicotyledons</taxon>
        <taxon>Gunneridae</taxon>
        <taxon>Pentapetalae</taxon>
        <taxon>asterids</taxon>
        <taxon>lamiids</taxon>
        <taxon>Gentianales</taxon>
        <taxon>Rubiaceae</taxon>
        <taxon>Cinchonoideae</taxon>
        <taxon>Cinchoneae</taxon>
        <taxon>Cinchona</taxon>
    </lineage>
</organism>
<feature type="domain" description="Galactose oxidase-like Early set" evidence="9">
    <location>
        <begin position="443"/>
        <end position="548"/>
    </location>
</feature>
<comment type="subcellular location">
    <subcellularLocation>
        <location evidence="1">Secreted</location>
    </subcellularLocation>
</comment>
<dbReference type="Gene3D" id="2.130.10.80">
    <property type="entry name" value="Galactose oxidase/kelch, beta-propeller"/>
    <property type="match status" value="1"/>
</dbReference>
<feature type="chain" id="PRO_5044869508" description="Aldehyde oxidase GLOX" evidence="7">
    <location>
        <begin position="22"/>
        <end position="550"/>
    </location>
</feature>
<dbReference type="InterPro" id="IPR011043">
    <property type="entry name" value="Gal_Oxase/kelch_b-propeller"/>
</dbReference>
<dbReference type="InterPro" id="IPR014756">
    <property type="entry name" value="Ig_E-set"/>
</dbReference>
<evidence type="ECO:0000256" key="3">
    <source>
        <dbReference type="ARBA" id="ARBA00022729"/>
    </source>
</evidence>
<keyword evidence="4" id="KW-0560">Oxidoreductase</keyword>
<comment type="caution">
    <text evidence="10">The sequence shown here is derived from an EMBL/GenBank/DDBJ whole genome shotgun (WGS) entry which is preliminary data.</text>
</comment>
<name>A0ABD2Z7C0_9GENT</name>
<evidence type="ECO:0000256" key="1">
    <source>
        <dbReference type="ARBA" id="ARBA00004613"/>
    </source>
</evidence>
<sequence>MTRIHLILSLLILTFLQTCHRNLAAAAGGGKWALLQSSIGITAMHMQLLNNDRVVIFDRTDFGPSNISLADGKCRNDPQELVLKIDCTAHSVEYDVVANTFRPLTVLTDVWCSSGSVVPDGSLVQTGGFNDGDHVVRVYKPCNDSTCDWQEIQNGLIQRRWYATNHILPDGRQIIVGGRREFNYEFYPKTSATNKVFSLPFLVQTNDPRTENNLYPFVFLNVDGNLFIFANNRAILLDYTKNKVVKNYPQFPDSNPRNYPSTGSAVLLPLKNLQGSSAIQAEVLVCGGAPKGAYTSAQNGDFVGALNTCGRITITDPNPQWVMETMPFARVMGDMLLLPNGNVLIINGASAGTAGWEYGRNPVLNPIIYRTNNIIGSRFDIQNPSTVPRMYHSTAVLLRDGRVLVGGGNPHKFYNFTRVLYPTELRLEAFSPSYLDSGSANLRPRIISPISQSQIGYGQQLVIQFTISGPLNGNLVTVTMVAPSFNTHSFSMNQRLLVLGGGDNVKIVGKSTYQTTVLTPSTGILAPSGFYLLFVVHQEIPSEGIWVHLQ</sequence>
<reference evidence="10 11" key="1">
    <citation type="submission" date="2024-11" db="EMBL/GenBank/DDBJ databases">
        <title>A near-complete genome assembly of Cinchona calisaya.</title>
        <authorList>
            <person name="Lian D.C."/>
            <person name="Zhao X.W."/>
            <person name="Wei L."/>
        </authorList>
    </citation>
    <scope>NUCLEOTIDE SEQUENCE [LARGE SCALE GENOMIC DNA]</scope>
    <source>
        <tissue evidence="10">Nenye</tissue>
    </source>
</reference>